<keyword evidence="4 11" id="KW-0479">Metal-binding</keyword>
<sequence>MSEHGLIKYDGLYHLLSTLPGADFGGRPACADEDPELFFPESGQVAQISKAKSVCASCPILTACLSYALHHGVQGVWGGTSEEERRAMRRADWTEKAVA</sequence>
<proteinExistence type="inferred from homology"/>
<keyword evidence="7 11" id="KW-0805">Transcription regulation</keyword>
<dbReference type="InterPro" id="IPR003482">
    <property type="entry name" value="Whib"/>
</dbReference>
<gene>
    <name evidence="11" type="primary">whiB</name>
    <name evidence="14" type="ORF">FXN61_23965</name>
</gene>
<dbReference type="InterPro" id="IPR034768">
    <property type="entry name" value="4FE4S_WBL"/>
</dbReference>
<dbReference type="PROSITE" id="PS51674">
    <property type="entry name" value="4FE4S_WBL"/>
    <property type="match status" value="1"/>
</dbReference>
<keyword evidence="6 11" id="KW-0411">Iron-sulfur</keyword>
<comment type="PTM">
    <text evidence="11">The Fe-S cluster can be nitrosylated by nitric oxide (NO).</text>
</comment>
<evidence type="ECO:0000256" key="7">
    <source>
        <dbReference type="ARBA" id="ARBA00023015"/>
    </source>
</evidence>
<keyword evidence="11" id="KW-0963">Cytoplasm</keyword>
<keyword evidence="10 11" id="KW-0804">Transcription</keyword>
<comment type="PTM">
    <text evidence="11">Upon Fe-S cluster removal intramolecular disulfide bonds are formed.</text>
</comment>
<evidence type="ECO:0000313" key="14">
    <source>
        <dbReference type="EMBL" id="NKE59699.1"/>
    </source>
</evidence>
<dbReference type="Proteomes" id="UP001515943">
    <property type="component" value="Unassembled WGS sequence"/>
</dbReference>
<name>A0ABX1FL24_9PSEU</name>
<keyword evidence="15" id="KW-1185">Reference proteome</keyword>
<evidence type="ECO:0000259" key="13">
    <source>
        <dbReference type="PROSITE" id="PS51674"/>
    </source>
</evidence>
<evidence type="ECO:0000256" key="5">
    <source>
        <dbReference type="ARBA" id="ARBA00023004"/>
    </source>
</evidence>
<comment type="similarity">
    <text evidence="2 11">Belongs to the WhiB family.</text>
</comment>
<keyword evidence="5 11" id="KW-0408">Iron</keyword>
<evidence type="ECO:0000256" key="4">
    <source>
        <dbReference type="ARBA" id="ARBA00022723"/>
    </source>
</evidence>
<comment type="cofactor">
    <cofactor evidence="11">
        <name>[4Fe-4S] cluster</name>
        <dbReference type="ChEBI" id="CHEBI:49883"/>
    </cofactor>
    <text evidence="11">Binds 1 [4Fe-4S] cluster per subunit. Following nitrosylation of the [4Fe-4S] cluster binds 1 [4Fe-8(NO)] cluster per subunit.</text>
</comment>
<protein>
    <recommendedName>
        <fullName evidence="11">Transcriptional regulator WhiB</fullName>
    </recommendedName>
</protein>
<organism evidence="14 15">
    <name type="scientific">Lentzea indica</name>
    <dbReference type="NCBI Taxonomy" id="2604800"/>
    <lineage>
        <taxon>Bacteria</taxon>
        <taxon>Bacillati</taxon>
        <taxon>Actinomycetota</taxon>
        <taxon>Actinomycetes</taxon>
        <taxon>Pseudonocardiales</taxon>
        <taxon>Pseudonocardiaceae</taxon>
        <taxon>Lentzea</taxon>
    </lineage>
</organism>
<keyword evidence="3 11" id="KW-0004">4Fe-4S</keyword>
<dbReference type="Pfam" id="PF02467">
    <property type="entry name" value="Whib"/>
    <property type="match status" value="1"/>
</dbReference>
<keyword evidence="8 11" id="KW-0238">DNA-binding</keyword>
<comment type="function">
    <text evidence="11">Acts as a transcriptional regulator. Probably redox-responsive. The apo- but not holo-form probably binds DNA.</text>
</comment>
<evidence type="ECO:0000256" key="11">
    <source>
        <dbReference type="HAMAP-Rule" id="MF_01479"/>
    </source>
</evidence>
<feature type="binding site" evidence="11">
    <location>
        <position position="58"/>
    </location>
    <ligand>
        <name>[4Fe-4S] cluster</name>
        <dbReference type="ChEBI" id="CHEBI:49883"/>
    </ligand>
</feature>
<evidence type="ECO:0000256" key="3">
    <source>
        <dbReference type="ARBA" id="ARBA00022485"/>
    </source>
</evidence>
<feature type="binding site" evidence="11">
    <location>
        <position position="30"/>
    </location>
    <ligand>
        <name>[4Fe-4S] cluster</name>
        <dbReference type="ChEBI" id="CHEBI:49883"/>
    </ligand>
</feature>
<dbReference type="PANTHER" id="PTHR38839">
    <property type="entry name" value="TRANSCRIPTIONAL REGULATOR WHID-RELATED"/>
    <property type="match status" value="1"/>
</dbReference>
<evidence type="ECO:0000256" key="2">
    <source>
        <dbReference type="ARBA" id="ARBA00006597"/>
    </source>
</evidence>
<evidence type="ECO:0000256" key="6">
    <source>
        <dbReference type="ARBA" id="ARBA00023014"/>
    </source>
</evidence>
<accession>A0ABX1FL24</accession>
<evidence type="ECO:0000256" key="8">
    <source>
        <dbReference type="ARBA" id="ARBA00023125"/>
    </source>
</evidence>
<evidence type="ECO:0000256" key="10">
    <source>
        <dbReference type="ARBA" id="ARBA00023163"/>
    </source>
</evidence>
<evidence type="ECO:0000256" key="12">
    <source>
        <dbReference type="SAM" id="MobiDB-lite"/>
    </source>
</evidence>
<feature type="region of interest" description="Disordered" evidence="12">
    <location>
        <begin position="79"/>
        <end position="99"/>
    </location>
</feature>
<feature type="binding site" evidence="11">
    <location>
        <position position="55"/>
    </location>
    <ligand>
        <name>[4Fe-4S] cluster</name>
        <dbReference type="ChEBI" id="CHEBI:49883"/>
    </ligand>
</feature>
<feature type="domain" description="4Fe-4S Wbl-type" evidence="13">
    <location>
        <begin position="29"/>
        <end position="87"/>
    </location>
</feature>
<evidence type="ECO:0000256" key="1">
    <source>
        <dbReference type="ARBA" id="ARBA00004496"/>
    </source>
</evidence>
<comment type="caution">
    <text evidence="14">The sequence shown here is derived from an EMBL/GenBank/DDBJ whole genome shotgun (WGS) entry which is preliminary data.</text>
</comment>
<dbReference type="HAMAP" id="MF_01479">
    <property type="entry name" value="WhiB"/>
    <property type="match status" value="1"/>
</dbReference>
<evidence type="ECO:0000313" key="15">
    <source>
        <dbReference type="Proteomes" id="UP001515943"/>
    </source>
</evidence>
<feature type="compositionally biased region" description="Basic and acidic residues" evidence="12">
    <location>
        <begin position="82"/>
        <end position="99"/>
    </location>
</feature>
<feature type="binding site" evidence="11">
    <location>
        <position position="64"/>
    </location>
    <ligand>
        <name>[4Fe-4S] cluster</name>
        <dbReference type="ChEBI" id="CHEBI:49883"/>
    </ligand>
</feature>
<reference evidence="14 15" key="1">
    <citation type="submission" date="2019-08" db="EMBL/GenBank/DDBJ databases">
        <title>Lentzea from Indian Himalayas.</title>
        <authorList>
            <person name="Mandal S."/>
            <person name="Mallick Gupta A."/>
            <person name="Maiti P.K."/>
            <person name="Sarkar J."/>
            <person name="Mandal S."/>
        </authorList>
    </citation>
    <scope>NUCLEOTIDE SEQUENCE [LARGE SCALE GENOMIC DNA]</scope>
    <source>
        <strain evidence="14 15">PSKA42</strain>
    </source>
</reference>
<dbReference type="EMBL" id="VSRL01000092">
    <property type="protein sequence ID" value="NKE59699.1"/>
    <property type="molecule type" value="Genomic_DNA"/>
</dbReference>
<dbReference type="RefSeq" id="WP_167976360.1">
    <property type="nucleotide sequence ID" value="NZ_VSRL01000092.1"/>
</dbReference>
<evidence type="ECO:0000256" key="9">
    <source>
        <dbReference type="ARBA" id="ARBA00023157"/>
    </source>
</evidence>
<keyword evidence="9 11" id="KW-1015">Disulfide bond</keyword>
<comment type="subcellular location">
    <subcellularLocation>
        <location evidence="1 11">Cytoplasm</location>
    </subcellularLocation>
</comment>